<dbReference type="InterPro" id="IPR013762">
    <property type="entry name" value="Integrase-like_cat_sf"/>
</dbReference>
<dbReference type="SUPFAM" id="SSF56349">
    <property type="entry name" value="DNA breaking-rejoining enzymes"/>
    <property type="match status" value="1"/>
</dbReference>
<evidence type="ECO:0000259" key="4">
    <source>
        <dbReference type="PROSITE" id="PS51898"/>
    </source>
</evidence>
<feature type="domain" description="Tyr recombinase" evidence="4">
    <location>
        <begin position="184"/>
        <end position="445"/>
    </location>
</feature>
<dbReference type="EMBL" id="BAAAGX010000023">
    <property type="protein sequence ID" value="GAA0264797.1"/>
    <property type="molecule type" value="Genomic_DNA"/>
</dbReference>
<feature type="region of interest" description="Disordered" evidence="3">
    <location>
        <begin position="302"/>
        <end position="326"/>
    </location>
</feature>
<dbReference type="InterPro" id="IPR002104">
    <property type="entry name" value="Integrase_catalytic"/>
</dbReference>
<keyword evidence="6" id="KW-1185">Reference proteome</keyword>
<reference evidence="6" key="1">
    <citation type="journal article" date="2019" name="Int. J. Syst. Evol. Microbiol.">
        <title>The Global Catalogue of Microorganisms (GCM) 10K type strain sequencing project: providing services to taxonomists for standard genome sequencing and annotation.</title>
        <authorList>
            <consortium name="The Broad Institute Genomics Platform"/>
            <consortium name="The Broad Institute Genome Sequencing Center for Infectious Disease"/>
            <person name="Wu L."/>
            <person name="Ma J."/>
        </authorList>
    </citation>
    <scope>NUCLEOTIDE SEQUENCE [LARGE SCALE GENOMIC DNA]</scope>
    <source>
        <strain evidence="6">JCM 10425</strain>
    </source>
</reference>
<dbReference type="InterPro" id="IPR010998">
    <property type="entry name" value="Integrase_recombinase_N"/>
</dbReference>
<evidence type="ECO:0000313" key="6">
    <source>
        <dbReference type="Proteomes" id="UP001500967"/>
    </source>
</evidence>
<dbReference type="InterPro" id="IPR011010">
    <property type="entry name" value="DNA_brk_join_enz"/>
</dbReference>
<organism evidence="5 6">
    <name type="scientific">Cryptosporangium japonicum</name>
    <dbReference type="NCBI Taxonomy" id="80872"/>
    <lineage>
        <taxon>Bacteria</taxon>
        <taxon>Bacillati</taxon>
        <taxon>Actinomycetota</taxon>
        <taxon>Actinomycetes</taxon>
        <taxon>Cryptosporangiales</taxon>
        <taxon>Cryptosporangiaceae</taxon>
        <taxon>Cryptosporangium</taxon>
    </lineage>
</organism>
<evidence type="ECO:0000256" key="2">
    <source>
        <dbReference type="ARBA" id="ARBA00023172"/>
    </source>
</evidence>
<proteinExistence type="predicted"/>
<accession>A0ABP3EIZ1</accession>
<feature type="compositionally biased region" description="Basic residues" evidence="3">
    <location>
        <begin position="307"/>
        <end position="326"/>
    </location>
</feature>
<comment type="caution">
    <text evidence="5">The sequence shown here is derived from an EMBL/GenBank/DDBJ whole genome shotgun (WGS) entry which is preliminary data.</text>
</comment>
<dbReference type="Gene3D" id="1.10.443.10">
    <property type="entry name" value="Intergrase catalytic core"/>
    <property type="match status" value="1"/>
</dbReference>
<gene>
    <name evidence="5" type="ORF">GCM10009539_59010</name>
</gene>
<feature type="region of interest" description="Disordered" evidence="3">
    <location>
        <begin position="30"/>
        <end position="74"/>
    </location>
</feature>
<dbReference type="InterPro" id="IPR050090">
    <property type="entry name" value="Tyrosine_recombinase_XerCD"/>
</dbReference>
<dbReference type="PROSITE" id="PS51898">
    <property type="entry name" value="TYR_RECOMBINASE"/>
    <property type="match status" value="1"/>
</dbReference>
<dbReference type="Proteomes" id="UP001500967">
    <property type="component" value="Unassembled WGS sequence"/>
</dbReference>
<evidence type="ECO:0000313" key="5">
    <source>
        <dbReference type="EMBL" id="GAA0264797.1"/>
    </source>
</evidence>
<feature type="compositionally biased region" description="Basic and acidic residues" evidence="3">
    <location>
        <begin position="48"/>
        <end position="64"/>
    </location>
</feature>
<dbReference type="RefSeq" id="WP_344652165.1">
    <property type="nucleotide sequence ID" value="NZ_BAAAGX010000023.1"/>
</dbReference>
<name>A0ABP3EIZ1_9ACTN</name>
<keyword evidence="2" id="KW-0233">DNA recombination</keyword>
<evidence type="ECO:0000256" key="1">
    <source>
        <dbReference type="ARBA" id="ARBA00023125"/>
    </source>
</evidence>
<dbReference type="PANTHER" id="PTHR30349">
    <property type="entry name" value="PHAGE INTEGRASE-RELATED"/>
    <property type="match status" value="1"/>
</dbReference>
<sequence length="453" mass="51397">MTDQSPEGRAANLRSSIYLGDDGWWHGRVTMGIRDDGSPDRRHRQGKTKAEVTEKVRELERQRDAGQPSKPGRAPDVGTWMVTYIGDICPVLVASDKMAPRTLDDYRSKNRIWITPLLGQHRLDRLTADHLDRAYSAMYAAGLSSSTVLKIHRILSRAITVAVKRGVIRNNVAKLIDAPEPNDTEVEPLTRTEARRVLATARGRRNAARWSVALALGIRQGEALGLRWSYVDLESGAIRAWFQIQNIEWQHGCANPNACGSKHHRAPCPRNCRQHRHEPDCPESCRRKAHLCPRRTCDPKSCEGHAHRCPKRRGGGPRFRRRKGKSKLTIQCPPALLRVLMAHHAAQAAERLVAGQNWEDHDLVFCQRNGRPIHRTEDWKEWKQLLRLAKVREVRVHDGRHTAATLLIEQGVHIRTVQEILGHSRITITERYTHVASPMARDAAKLMGQALWE</sequence>
<dbReference type="PANTHER" id="PTHR30349:SF91">
    <property type="entry name" value="INTA PROTEIN"/>
    <property type="match status" value="1"/>
</dbReference>
<protein>
    <submittedName>
        <fullName evidence="5">Site-specific integrase</fullName>
    </submittedName>
</protein>
<keyword evidence="1" id="KW-0238">DNA-binding</keyword>
<dbReference type="Pfam" id="PF00589">
    <property type="entry name" value="Phage_integrase"/>
    <property type="match status" value="1"/>
</dbReference>
<evidence type="ECO:0000256" key="3">
    <source>
        <dbReference type="SAM" id="MobiDB-lite"/>
    </source>
</evidence>
<dbReference type="Gene3D" id="1.10.150.130">
    <property type="match status" value="1"/>
</dbReference>